<evidence type="ECO:0000313" key="2">
    <source>
        <dbReference type="EMBL" id="MFC3143540.1"/>
    </source>
</evidence>
<dbReference type="InterPro" id="IPR027417">
    <property type="entry name" value="P-loop_NTPase"/>
</dbReference>
<dbReference type="EMBL" id="JBHRTB010000010">
    <property type="protein sequence ID" value="MFC3143540.1"/>
    <property type="molecule type" value="Genomic_DNA"/>
</dbReference>
<dbReference type="InterPro" id="IPR011006">
    <property type="entry name" value="CheY-like_superfamily"/>
</dbReference>
<name>A0ABV7GU56_9RHOB</name>
<dbReference type="Gene3D" id="3.40.50.300">
    <property type="entry name" value="P-loop containing nucleotide triphosphate hydrolases"/>
    <property type="match status" value="1"/>
</dbReference>
<keyword evidence="3" id="KW-1185">Reference proteome</keyword>
<evidence type="ECO:0000313" key="3">
    <source>
        <dbReference type="Proteomes" id="UP001595632"/>
    </source>
</evidence>
<sequence length="403" mass="43409">MTYHTRIMQHADMAPVLALSPREGFIETLIEKLGPDQVSEISDTALPASLGGRPVTVLVDADPELPDLADYISSLRDTCGDAATIIAMVPAHSAFDFARRLKKAGAHDVLPDDLSAEDLREQIAQVAESSAPVAATRAVTAIPGHVIAVTQARGGIGSTTVAVNLACGLVGKPGKFSKKGPAKRVALVDFDLQFGNANVFFDLEDNGGLLRIIDARQVPDAHQVRSIMQSHKSGVDVLCAPDRFVPLQSVSPDTIAALLSVLQDEYDYVVVDLPRAMIDWIEPVLKAASMLMLVTDTSVPCIRQAQRIINFFHEDNVGLPVQVAVSREKKAMFKPEHVREAERILDRPFANWLPDNAAASRKAVDYGSPVLLTQAKTDLAKAMRKLADSVEAAMLAPTSKKNA</sequence>
<gene>
    <name evidence="2" type="ORF">ACFOGP_12525</name>
</gene>
<proteinExistence type="predicted"/>
<comment type="caution">
    <text evidence="2">The sequence shown here is derived from an EMBL/GenBank/DDBJ whole genome shotgun (WGS) entry which is preliminary data.</text>
</comment>
<accession>A0ABV7GU56</accession>
<reference evidence="3" key="1">
    <citation type="journal article" date="2019" name="Int. J. Syst. Evol. Microbiol.">
        <title>The Global Catalogue of Microorganisms (GCM) 10K type strain sequencing project: providing services to taxonomists for standard genome sequencing and annotation.</title>
        <authorList>
            <consortium name="The Broad Institute Genomics Platform"/>
            <consortium name="The Broad Institute Genome Sequencing Center for Infectious Disease"/>
            <person name="Wu L."/>
            <person name="Ma J."/>
        </authorList>
    </citation>
    <scope>NUCLEOTIDE SEQUENCE [LARGE SCALE GENOMIC DNA]</scope>
    <source>
        <strain evidence="3">KCTC 52366</strain>
    </source>
</reference>
<protein>
    <submittedName>
        <fullName evidence="2">CpaE family protein</fullName>
    </submittedName>
</protein>
<dbReference type="PANTHER" id="PTHR43384">
    <property type="entry name" value="SEPTUM SITE-DETERMINING PROTEIN MIND HOMOLOG, CHLOROPLASTIC-RELATED"/>
    <property type="match status" value="1"/>
</dbReference>
<evidence type="ECO:0000259" key="1">
    <source>
        <dbReference type="Pfam" id="PF13614"/>
    </source>
</evidence>
<dbReference type="InterPro" id="IPR050625">
    <property type="entry name" value="ParA/MinD_ATPase"/>
</dbReference>
<dbReference type="Gene3D" id="3.40.50.2300">
    <property type="match status" value="1"/>
</dbReference>
<feature type="domain" description="AAA" evidence="1">
    <location>
        <begin position="145"/>
        <end position="310"/>
    </location>
</feature>
<dbReference type="RefSeq" id="WP_275630824.1">
    <property type="nucleotide sequence ID" value="NZ_JARGYD010000001.1"/>
</dbReference>
<dbReference type="Proteomes" id="UP001595632">
    <property type="component" value="Unassembled WGS sequence"/>
</dbReference>
<dbReference type="PANTHER" id="PTHR43384:SF13">
    <property type="entry name" value="SLR0110 PROTEIN"/>
    <property type="match status" value="1"/>
</dbReference>
<dbReference type="SUPFAM" id="SSF52172">
    <property type="entry name" value="CheY-like"/>
    <property type="match status" value="1"/>
</dbReference>
<dbReference type="Pfam" id="PF13614">
    <property type="entry name" value="AAA_31"/>
    <property type="match status" value="1"/>
</dbReference>
<dbReference type="InterPro" id="IPR025669">
    <property type="entry name" value="AAA_dom"/>
</dbReference>
<dbReference type="SUPFAM" id="SSF52540">
    <property type="entry name" value="P-loop containing nucleoside triphosphate hydrolases"/>
    <property type="match status" value="1"/>
</dbReference>
<organism evidence="2 3">
    <name type="scientific">Psychromarinibacter halotolerans</name>
    <dbReference type="NCBI Taxonomy" id="1775175"/>
    <lineage>
        <taxon>Bacteria</taxon>
        <taxon>Pseudomonadati</taxon>
        <taxon>Pseudomonadota</taxon>
        <taxon>Alphaproteobacteria</taxon>
        <taxon>Rhodobacterales</taxon>
        <taxon>Paracoccaceae</taxon>
        <taxon>Psychromarinibacter</taxon>
    </lineage>
</organism>